<accession>A0A1I2EMN0</accession>
<dbReference type="GO" id="GO:0016740">
    <property type="term" value="F:transferase activity"/>
    <property type="evidence" value="ECO:0007669"/>
    <property type="project" value="UniProtKB-KW"/>
</dbReference>
<gene>
    <name evidence="2" type="ORF">SAMN04487969_109217</name>
</gene>
<dbReference type="SUPFAM" id="SSF81301">
    <property type="entry name" value="Nucleotidyltransferase"/>
    <property type="match status" value="1"/>
</dbReference>
<organism evidence="2 3">
    <name type="scientific">Paenibacillus algorifonticola</name>
    <dbReference type="NCBI Taxonomy" id="684063"/>
    <lineage>
        <taxon>Bacteria</taxon>
        <taxon>Bacillati</taxon>
        <taxon>Bacillota</taxon>
        <taxon>Bacilli</taxon>
        <taxon>Bacillales</taxon>
        <taxon>Paenibacillaceae</taxon>
        <taxon>Paenibacillus</taxon>
    </lineage>
</organism>
<dbReference type="AlphaFoldDB" id="A0A1I2EMN0"/>
<feature type="domain" description="Polymerase beta nucleotidyltransferase" evidence="1">
    <location>
        <begin position="20"/>
        <end position="68"/>
    </location>
</feature>
<dbReference type="InterPro" id="IPR041633">
    <property type="entry name" value="Polbeta"/>
</dbReference>
<dbReference type="InterPro" id="IPR043519">
    <property type="entry name" value="NT_sf"/>
</dbReference>
<dbReference type="EMBL" id="FONN01000009">
    <property type="protein sequence ID" value="SFE93867.1"/>
    <property type="molecule type" value="Genomic_DNA"/>
</dbReference>
<dbReference type="Pfam" id="PF18765">
    <property type="entry name" value="Polbeta"/>
    <property type="match status" value="1"/>
</dbReference>
<name>A0A1I2EMN0_9BACL</name>
<proteinExistence type="predicted"/>
<dbReference type="RefSeq" id="WP_052737046.1">
    <property type="nucleotide sequence ID" value="NZ_FONN01000009.1"/>
</dbReference>
<evidence type="ECO:0000313" key="2">
    <source>
        <dbReference type="EMBL" id="SFE93867.1"/>
    </source>
</evidence>
<sequence>MDTAYYLDRAVALFNEEMGDNLVGIYLHGSLAMGCFNTHKSDIDLLIVAQEALSTETNKRIAKKLLKLHESMPNDRGIE</sequence>
<evidence type="ECO:0000259" key="1">
    <source>
        <dbReference type="Pfam" id="PF18765"/>
    </source>
</evidence>
<dbReference type="Gene3D" id="3.30.460.10">
    <property type="entry name" value="Beta Polymerase, domain 2"/>
    <property type="match status" value="1"/>
</dbReference>
<dbReference type="CDD" id="cd05403">
    <property type="entry name" value="NT_KNTase_like"/>
    <property type="match status" value="1"/>
</dbReference>
<reference evidence="3" key="1">
    <citation type="submission" date="2016-10" db="EMBL/GenBank/DDBJ databases">
        <authorList>
            <person name="Varghese N."/>
            <person name="Submissions S."/>
        </authorList>
    </citation>
    <scope>NUCLEOTIDE SEQUENCE [LARGE SCALE GENOMIC DNA]</scope>
    <source>
        <strain evidence="3">CGMCC 1.10223</strain>
    </source>
</reference>
<keyword evidence="3" id="KW-1185">Reference proteome</keyword>
<dbReference type="Proteomes" id="UP000183410">
    <property type="component" value="Unassembled WGS sequence"/>
</dbReference>
<evidence type="ECO:0000313" key="3">
    <source>
        <dbReference type="Proteomes" id="UP000183410"/>
    </source>
</evidence>
<keyword evidence="2" id="KW-0808">Transferase</keyword>
<protein>
    <submittedName>
        <fullName evidence="2">Nucleotidyltransferase domain-containing protein</fullName>
    </submittedName>
</protein>